<keyword evidence="1" id="KW-0472">Membrane</keyword>
<keyword evidence="1" id="KW-0812">Transmembrane</keyword>
<keyword evidence="1" id="KW-1133">Transmembrane helix</keyword>
<keyword evidence="3" id="KW-1185">Reference proteome</keyword>
<reference evidence="3" key="1">
    <citation type="journal article" date="2019" name="Int. J. Syst. Evol. Microbiol.">
        <title>The Global Catalogue of Microorganisms (GCM) 10K type strain sequencing project: providing services to taxonomists for standard genome sequencing and annotation.</title>
        <authorList>
            <consortium name="The Broad Institute Genomics Platform"/>
            <consortium name="The Broad Institute Genome Sequencing Center for Infectious Disease"/>
            <person name="Wu L."/>
            <person name="Ma J."/>
        </authorList>
    </citation>
    <scope>NUCLEOTIDE SEQUENCE [LARGE SCALE GENOMIC DNA]</scope>
    <source>
        <strain evidence="3">JCM 17979</strain>
    </source>
</reference>
<organism evidence="2 3">
    <name type="scientific">Actinomycetospora chlora</name>
    <dbReference type="NCBI Taxonomy" id="663608"/>
    <lineage>
        <taxon>Bacteria</taxon>
        <taxon>Bacillati</taxon>
        <taxon>Actinomycetota</taxon>
        <taxon>Actinomycetes</taxon>
        <taxon>Pseudonocardiales</taxon>
        <taxon>Pseudonocardiaceae</taxon>
        <taxon>Actinomycetospora</taxon>
    </lineage>
</organism>
<evidence type="ECO:0000313" key="3">
    <source>
        <dbReference type="Proteomes" id="UP001500928"/>
    </source>
</evidence>
<proteinExistence type="predicted"/>
<feature type="transmembrane region" description="Helical" evidence="1">
    <location>
        <begin position="39"/>
        <end position="57"/>
    </location>
</feature>
<dbReference type="EMBL" id="BAABHO010000006">
    <property type="protein sequence ID" value="GAA4779464.1"/>
    <property type="molecule type" value="Genomic_DNA"/>
</dbReference>
<protein>
    <submittedName>
        <fullName evidence="2">Uncharacterized protein</fullName>
    </submittedName>
</protein>
<comment type="caution">
    <text evidence="2">The sequence shown here is derived from an EMBL/GenBank/DDBJ whole genome shotgun (WGS) entry which is preliminary data.</text>
</comment>
<accession>A0ABP9AG09</accession>
<evidence type="ECO:0000313" key="2">
    <source>
        <dbReference type="EMBL" id="GAA4779464.1"/>
    </source>
</evidence>
<sequence>MTDHRLTVVTAHDDSTRRLDTAGTPSGVRTWVRSPARRVLDVLVLVLVVAIFSFVAWQQVRAGDRGHPRAGPAPLTCSGVWTWVSWSGGQDAASVREMPAAERDGVVTAVLRT</sequence>
<gene>
    <name evidence="2" type="ORF">GCM10023200_10770</name>
</gene>
<name>A0ABP9AG09_9PSEU</name>
<dbReference type="Proteomes" id="UP001500928">
    <property type="component" value="Unassembled WGS sequence"/>
</dbReference>
<evidence type="ECO:0000256" key="1">
    <source>
        <dbReference type="SAM" id="Phobius"/>
    </source>
</evidence>